<dbReference type="GO" id="GO:0030132">
    <property type="term" value="C:clathrin coat of coated pit"/>
    <property type="evidence" value="ECO:0007669"/>
    <property type="project" value="InterPro"/>
</dbReference>
<reference evidence="8 9" key="1">
    <citation type="journal article" date="2023" name="IMA Fungus">
        <title>Comparative genomic study of the Penicillium genus elucidates a diverse pangenome and 15 lateral gene transfer events.</title>
        <authorList>
            <person name="Petersen C."/>
            <person name="Sorensen T."/>
            <person name="Nielsen M.R."/>
            <person name="Sondergaard T.E."/>
            <person name="Sorensen J.L."/>
            <person name="Fitzpatrick D.A."/>
            <person name="Frisvad J.C."/>
            <person name="Nielsen K.L."/>
        </authorList>
    </citation>
    <scope>NUCLEOTIDE SEQUENCE [LARGE SCALE GENOMIC DNA]</scope>
    <source>
        <strain evidence="8 9">IBT 35679</strain>
    </source>
</reference>
<comment type="function">
    <text evidence="6">Clathrin is the major protein of the polyhedral coat of coated pits and vesicles.</text>
</comment>
<keyword evidence="4 6" id="KW-0168">Coated pit</keyword>
<sequence length="239" mass="25604">MTDKDLPGFPALEGFDATSGTADIEENDGLDFAQREANAGLAGDFSGQVPTNADDDDDLLGGVNSEHAQQVAKFEGSFPGEDTYAQNENVAPGGTITGSGSPFPRLDTKAHPSPTTKAMLFGSEWREKRDAEIARRAEVSAEKKEATVQKARENIDDFYVSYNNKAEKHRAQTKAEAEQFKNSREDTSAGGTSWERIAKLVDVSGKGNTGGASGSGKERFRELLIDLRKDQEAPGASGI</sequence>
<evidence type="ECO:0000256" key="5">
    <source>
        <dbReference type="ARBA" id="ARBA00023329"/>
    </source>
</evidence>
<name>A0AAD6GFG0_9EURO</name>
<evidence type="ECO:0000256" key="1">
    <source>
        <dbReference type="ARBA" id="ARBA00004180"/>
    </source>
</evidence>
<organism evidence="8 9">
    <name type="scientific">Penicillium frequentans</name>
    <dbReference type="NCBI Taxonomy" id="3151616"/>
    <lineage>
        <taxon>Eukaryota</taxon>
        <taxon>Fungi</taxon>
        <taxon>Dikarya</taxon>
        <taxon>Ascomycota</taxon>
        <taxon>Pezizomycotina</taxon>
        <taxon>Eurotiomycetes</taxon>
        <taxon>Eurotiomycetidae</taxon>
        <taxon>Eurotiales</taxon>
        <taxon>Aspergillaceae</taxon>
        <taxon>Penicillium</taxon>
    </lineage>
</organism>
<feature type="region of interest" description="Disordered" evidence="7">
    <location>
        <begin position="1"/>
        <end position="27"/>
    </location>
</feature>
<feature type="compositionally biased region" description="Basic and acidic residues" evidence="7">
    <location>
        <begin position="171"/>
        <end position="187"/>
    </location>
</feature>
<dbReference type="GO" id="GO:0072583">
    <property type="term" value="P:clathrin-dependent endocytosis"/>
    <property type="evidence" value="ECO:0007669"/>
    <property type="project" value="TreeGrafter"/>
</dbReference>
<evidence type="ECO:0000256" key="6">
    <source>
        <dbReference type="RuleBase" id="RU363137"/>
    </source>
</evidence>
<dbReference type="AlphaFoldDB" id="A0AAD6GFG0"/>
<dbReference type="GO" id="GO:0030130">
    <property type="term" value="C:clathrin coat of trans-Golgi network vesicle"/>
    <property type="evidence" value="ECO:0007669"/>
    <property type="project" value="InterPro"/>
</dbReference>
<evidence type="ECO:0000256" key="4">
    <source>
        <dbReference type="ARBA" id="ARBA00023176"/>
    </source>
</evidence>
<dbReference type="Proteomes" id="UP001220324">
    <property type="component" value="Unassembled WGS sequence"/>
</dbReference>
<comment type="similarity">
    <text evidence="2 6">Belongs to the clathrin light chain family.</text>
</comment>
<dbReference type="GO" id="GO:0032050">
    <property type="term" value="F:clathrin heavy chain binding"/>
    <property type="evidence" value="ECO:0007669"/>
    <property type="project" value="TreeGrafter"/>
</dbReference>
<evidence type="ECO:0000313" key="9">
    <source>
        <dbReference type="Proteomes" id="UP001220324"/>
    </source>
</evidence>
<evidence type="ECO:0000313" key="8">
    <source>
        <dbReference type="EMBL" id="KAJ5540768.1"/>
    </source>
</evidence>
<dbReference type="GO" id="GO:0006886">
    <property type="term" value="P:intracellular protein transport"/>
    <property type="evidence" value="ECO:0007669"/>
    <property type="project" value="InterPro"/>
</dbReference>
<feature type="region of interest" description="Disordered" evidence="7">
    <location>
        <begin position="42"/>
        <end position="62"/>
    </location>
</feature>
<dbReference type="PANTHER" id="PTHR10639:SF7">
    <property type="entry name" value="CLATHRIN LIGHT CHAIN"/>
    <property type="match status" value="1"/>
</dbReference>
<dbReference type="PANTHER" id="PTHR10639">
    <property type="entry name" value="CLATHRIN LIGHT CHAIN"/>
    <property type="match status" value="1"/>
</dbReference>
<gene>
    <name evidence="8" type="ORF">N7494_005844</name>
</gene>
<keyword evidence="3 6" id="KW-0472">Membrane</keyword>
<feature type="region of interest" description="Disordered" evidence="7">
    <location>
        <begin position="82"/>
        <end position="116"/>
    </location>
</feature>
<dbReference type="EMBL" id="JAQIZZ010000005">
    <property type="protein sequence ID" value="KAJ5540768.1"/>
    <property type="molecule type" value="Genomic_DNA"/>
</dbReference>
<accession>A0AAD6GFG0</accession>
<feature type="region of interest" description="Disordered" evidence="7">
    <location>
        <begin position="171"/>
        <end position="194"/>
    </location>
</feature>
<evidence type="ECO:0000256" key="2">
    <source>
        <dbReference type="ARBA" id="ARBA00005263"/>
    </source>
</evidence>
<dbReference type="GO" id="GO:0005198">
    <property type="term" value="F:structural molecule activity"/>
    <property type="evidence" value="ECO:0007669"/>
    <property type="project" value="InterPro"/>
</dbReference>
<comment type="caution">
    <text evidence="8">The sequence shown here is derived from an EMBL/GenBank/DDBJ whole genome shotgun (WGS) entry which is preliminary data.</text>
</comment>
<evidence type="ECO:0000256" key="3">
    <source>
        <dbReference type="ARBA" id="ARBA00023136"/>
    </source>
</evidence>
<evidence type="ECO:0000256" key="7">
    <source>
        <dbReference type="SAM" id="MobiDB-lite"/>
    </source>
</evidence>
<dbReference type="Pfam" id="PF01086">
    <property type="entry name" value="Clathrin_lg_ch"/>
    <property type="match status" value="1"/>
</dbReference>
<comment type="subcellular location">
    <subcellularLocation>
        <location evidence="1 6">Cytoplasmic vesicle membrane</location>
        <topology evidence="1 6">Peripheral membrane protein</topology>
        <orientation evidence="1 6">Cytoplasmic side</orientation>
    </subcellularLocation>
    <subcellularLocation>
        <location evidence="6">Membrane</location>
        <location evidence="6">Coated pit</location>
        <topology evidence="6">Peripheral membrane protein</topology>
        <orientation evidence="6">Cytoplasmic side</orientation>
    </subcellularLocation>
    <text evidence="6">Cytoplasmic face of coated pits and vesicles.</text>
</comment>
<keyword evidence="5 6" id="KW-0968">Cytoplasmic vesicle</keyword>
<proteinExistence type="inferred from homology"/>
<dbReference type="InterPro" id="IPR000996">
    <property type="entry name" value="Clathrin_L-chain"/>
</dbReference>
<protein>
    <recommendedName>
        <fullName evidence="6">Clathrin light chain</fullName>
    </recommendedName>
</protein>
<keyword evidence="9" id="KW-1185">Reference proteome</keyword>